<dbReference type="EMBL" id="MCFL01000001">
    <property type="protein sequence ID" value="ORZ41450.1"/>
    <property type="molecule type" value="Genomic_DNA"/>
</dbReference>
<accession>A0A1Y2I3L5</accession>
<evidence type="ECO:0000313" key="4">
    <source>
        <dbReference type="Proteomes" id="UP000193411"/>
    </source>
</evidence>
<feature type="compositionally biased region" description="Low complexity" evidence="1">
    <location>
        <begin position="290"/>
        <end position="304"/>
    </location>
</feature>
<keyword evidence="2" id="KW-1133">Transmembrane helix</keyword>
<sequence>MGIAVAIDLSTVVTSLMLWNKTGRSFYYLWLTAIALAHTADLLLGNLATANTLTSQVGADGQFVSKNISMSTLLANIFSLVFAWIGGVGFIALNMSRFYAIGASRLPAATKGLVVLTAVSILICTGNNIMYIASYIGKYRDGANSEAGDMVKTLDFMFSVWSIYDALANTFISVAFITLLKQISIGSGTQLRKGFAEMLTRVTWILGFECSLIIAANLFVLAAPLLDPGWISIYISESIRLRMFCLFLLTLSRMLKKKVAPSSAQAPTAIGSAIRGPAFPMTALNAKQGQLGQGQSSNGTGQHSSSHEYVSPL</sequence>
<keyword evidence="2" id="KW-0812">Transmembrane</keyword>
<dbReference type="OrthoDB" id="5593395at2759"/>
<comment type="caution">
    <text evidence="3">The sequence shown here is derived from an EMBL/GenBank/DDBJ whole genome shotgun (WGS) entry which is preliminary data.</text>
</comment>
<reference evidence="3 4" key="1">
    <citation type="submission" date="2016-07" db="EMBL/GenBank/DDBJ databases">
        <title>Pervasive Adenine N6-methylation of Active Genes in Fungi.</title>
        <authorList>
            <consortium name="DOE Joint Genome Institute"/>
            <person name="Mondo S.J."/>
            <person name="Dannebaum R.O."/>
            <person name="Kuo R.C."/>
            <person name="Labutti K."/>
            <person name="Haridas S."/>
            <person name="Kuo A."/>
            <person name="Salamov A."/>
            <person name="Ahrendt S.R."/>
            <person name="Lipzen A."/>
            <person name="Sullivan W."/>
            <person name="Andreopoulos W.B."/>
            <person name="Clum A."/>
            <person name="Lindquist E."/>
            <person name="Daum C."/>
            <person name="Ramamoorthy G.K."/>
            <person name="Gryganskyi A."/>
            <person name="Culley D."/>
            <person name="Magnuson J.K."/>
            <person name="James T.Y."/>
            <person name="O'Malley M.A."/>
            <person name="Stajich J.E."/>
            <person name="Spatafora J.W."/>
            <person name="Visel A."/>
            <person name="Grigoriev I.V."/>
        </authorList>
    </citation>
    <scope>NUCLEOTIDE SEQUENCE [LARGE SCALE GENOMIC DNA]</scope>
    <source>
        <strain evidence="3 4">PL171</strain>
    </source>
</reference>
<evidence type="ECO:0000256" key="1">
    <source>
        <dbReference type="SAM" id="MobiDB-lite"/>
    </source>
</evidence>
<dbReference type="Proteomes" id="UP000193411">
    <property type="component" value="Unassembled WGS sequence"/>
</dbReference>
<feature type="transmembrane region" description="Helical" evidence="2">
    <location>
        <begin position="26"/>
        <end position="48"/>
    </location>
</feature>
<feature type="transmembrane region" description="Helical" evidence="2">
    <location>
        <begin position="231"/>
        <end position="251"/>
    </location>
</feature>
<evidence type="ECO:0000313" key="3">
    <source>
        <dbReference type="EMBL" id="ORZ41450.1"/>
    </source>
</evidence>
<organism evidence="3 4">
    <name type="scientific">Catenaria anguillulae PL171</name>
    <dbReference type="NCBI Taxonomy" id="765915"/>
    <lineage>
        <taxon>Eukaryota</taxon>
        <taxon>Fungi</taxon>
        <taxon>Fungi incertae sedis</taxon>
        <taxon>Blastocladiomycota</taxon>
        <taxon>Blastocladiomycetes</taxon>
        <taxon>Blastocladiales</taxon>
        <taxon>Catenariaceae</taxon>
        <taxon>Catenaria</taxon>
    </lineage>
</organism>
<dbReference type="AlphaFoldDB" id="A0A1Y2I3L5"/>
<feature type="region of interest" description="Disordered" evidence="1">
    <location>
        <begin position="290"/>
        <end position="313"/>
    </location>
</feature>
<proteinExistence type="predicted"/>
<feature type="transmembrane region" description="Helical" evidence="2">
    <location>
        <begin position="68"/>
        <end position="93"/>
    </location>
</feature>
<keyword evidence="4" id="KW-1185">Reference proteome</keyword>
<keyword evidence="2" id="KW-0472">Membrane</keyword>
<feature type="transmembrane region" description="Helical" evidence="2">
    <location>
        <begin position="156"/>
        <end position="180"/>
    </location>
</feature>
<name>A0A1Y2I3L5_9FUNG</name>
<evidence type="ECO:0000256" key="2">
    <source>
        <dbReference type="SAM" id="Phobius"/>
    </source>
</evidence>
<gene>
    <name evidence="3" type="ORF">BCR44DRAFT_1006900</name>
</gene>
<protein>
    <submittedName>
        <fullName evidence="3">Uncharacterized protein</fullName>
    </submittedName>
</protein>
<feature type="transmembrane region" description="Helical" evidence="2">
    <location>
        <begin position="113"/>
        <end position="136"/>
    </location>
</feature>
<feature type="transmembrane region" description="Helical" evidence="2">
    <location>
        <begin position="201"/>
        <end position="225"/>
    </location>
</feature>